<keyword evidence="2" id="KW-1185">Reference proteome</keyword>
<dbReference type="EMBL" id="MT740737">
    <property type="protein sequence ID" value="QMV33076.1"/>
    <property type="molecule type" value="Genomic_DNA"/>
</dbReference>
<dbReference type="Proteomes" id="UP000515649">
    <property type="component" value="Segment"/>
</dbReference>
<organism evidence="1 2">
    <name type="scientific">Ralstonia phage Firinga</name>
    <dbReference type="NCBI Taxonomy" id="2759725"/>
    <lineage>
        <taxon>Viruses</taxon>
        <taxon>Duplodnaviria</taxon>
        <taxon>Heunggongvirae</taxon>
        <taxon>Uroviricota</taxon>
        <taxon>Caudoviricetes</taxon>
        <taxon>Firingavirus</taxon>
        <taxon>Firingavirus firinga</taxon>
    </lineage>
</organism>
<proteinExistence type="predicted"/>
<name>A0A7G5B9V3_9CAUD</name>
<evidence type="ECO:0000313" key="2">
    <source>
        <dbReference type="Proteomes" id="UP000515649"/>
    </source>
</evidence>
<reference evidence="1 2" key="1">
    <citation type="submission" date="2020-07" db="EMBL/GenBank/DDBJ databases">
        <title>Ralstonia phages.</title>
        <authorList>
            <person name="Trotereau A."/>
            <person name="Boyer C."/>
            <person name="Torres-Barcelo C."/>
        </authorList>
    </citation>
    <scope>NUCLEOTIDE SEQUENCE [LARGE SCALE GENOMIC DNA]</scope>
</reference>
<accession>A0A7G5B9V3</accession>
<gene>
    <name evidence="1" type="ORF">18C_00008</name>
</gene>
<protein>
    <submittedName>
        <fullName evidence="1">Uncharacterized protein</fullName>
    </submittedName>
</protein>
<evidence type="ECO:0000313" key="1">
    <source>
        <dbReference type="EMBL" id="QMV33076.1"/>
    </source>
</evidence>
<sequence>MKYAAEIIQLLSENPERKFRTHEILRSMNFPGVRHETLRYGVHRVLTALVENGSVVRERGLLLNRSYVFQWCNNVQQ</sequence>